<dbReference type="PANTHER" id="PTHR30146">
    <property type="entry name" value="LACI-RELATED TRANSCRIPTIONAL REPRESSOR"/>
    <property type="match status" value="1"/>
</dbReference>
<evidence type="ECO:0000313" key="7">
    <source>
        <dbReference type="Proteomes" id="UP001501222"/>
    </source>
</evidence>
<dbReference type="SUPFAM" id="SSF53822">
    <property type="entry name" value="Periplasmic binding protein-like I"/>
    <property type="match status" value="1"/>
</dbReference>
<dbReference type="CDD" id="cd01392">
    <property type="entry name" value="HTH_LacI"/>
    <property type="match status" value="1"/>
</dbReference>
<keyword evidence="1" id="KW-0678">Repressor</keyword>
<keyword evidence="3 6" id="KW-0238">DNA-binding</keyword>
<dbReference type="Proteomes" id="UP001501222">
    <property type="component" value="Unassembled WGS sequence"/>
</dbReference>
<dbReference type="GO" id="GO:0003677">
    <property type="term" value="F:DNA binding"/>
    <property type="evidence" value="ECO:0007669"/>
    <property type="project" value="UniProtKB-KW"/>
</dbReference>
<evidence type="ECO:0000256" key="2">
    <source>
        <dbReference type="ARBA" id="ARBA00023015"/>
    </source>
</evidence>
<feature type="domain" description="HTH lacI-type" evidence="5">
    <location>
        <begin position="5"/>
        <end position="63"/>
    </location>
</feature>
<keyword evidence="2" id="KW-0805">Transcription regulation</keyword>
<sequence>MSERLTQRDIARLARVSQTTVSLVLNNRTAASARIPTETRDRVLKVIRETGYVADPLARRLLQQRNQILGVFTYESVFPSASADFYHPFLSGIEESAEELGCDLLLFTSAPVTDGHRLVFHENNRLRIADGSLLLGRQIPATELSRLVSENYPFVSVGRRNNPALADGTPAVIPYVGANYTTATATVTTRALQLGHQQLAFVGPGHGAESSADRLLGFHQVAPRGLHLAPPAPAERTGGSGRAVLGALAPEGAAARGRQASGAPAELEIGVSRPSSPSSPPAQRAVGEVLDELLGRGVTAVFVEDLADAAALAHAARERGLEVPRDLSVVALGDASRPVKGDGEYSGFHIPRKEMGRRAVGLLESVLSGEEVELQQLLDCELVEGSTLGKVKGF</sequence>
<dbReference type="Pfam" id="PF13377">
    <property type="entry name" value="Peripla_BP_3"/>
    <property type="match status" value="1"/>
</dbReference>
<dbReference type="Gene3D" id="1.10.260.40">
    <property type="entry name" value="lambda repressor-like DNA-binding domains"/>
    <property type="match status" value="1"/>
</dbReference>
<gene>
    <name evidence="6" type="ORF">GCM10022235_25380</name>
</gene>
<reference evidence="7" key="1">
    <citation type="journal article" date="2019" name="Int. J. Syst. Evol. Microbiol.">
        <title>The Global Catalogue of Microorganisms (GCM) 10K type strain sequencing project: providing services to taxonomists for standard genome sequencing and annotation.</title>
        <authorList>
            <consortium name="The Broad Institute Genomics Platform"/>
            <consortium name="The Broad Institute Genome Sequencing Center for Infectious Disease"/>
            <person name="Wu L."/>
            <person name="Ma J."/>
        </authorList>
    </citation>
    <scope>NUCLEOTIDE SEQUENCE [LARGE SCALE GENOMIC DNA]</scope>
    <source>
        <strain evidence="7">JCM 16928</strain>
    </source>
</reference>
<dbReference type="InterPro" id="IPR046335">
    <property type="entry name" value="LacI/GalR-like_sensor"/>
</dbReference>
<dbReference type="PANTHER" id="PTHR30146:SF148">
    <property type="entry name" value="HTH-TYPE TRANSCRIPTIONAL REPRESSOR PURR-RELATED"/>
    <property type="match status" value="1"/>
</dbReference>
<keyword evidence="7" id="KW-1185">Reference proteome</keyword>
<dbReference type="SMART" id="SM00354">
    <property type="entry name" value="HTH_LACI"/>
    <property type="match status" value="1"/>
</dbReference>
<dbReference type="InterPro" id="IPR028082">
    <property type="entry name" value="Peripla_BP_I"/>
</dbReference>
<dbReference type="SUPFAM" id="SSF47413">
    <property type="entry name" value="lambda repressor-like DNA-binding domains"/>
    <property type="match status" value="1"/>
</dbReference>
<accession>A0ABP6WTE3</accession>
<dbReference type="EMBL" id="BAABAA010000002">
    <property type="protein sequence ID" value="GAA3556243.1"/>
    <property type="molecule type" value="Genomic_DNA"/>
</dbReference>
<organism evidence="6 7">
    <name type="scientific">Kribbella ginsengisoli</name>
    <dbReference type="NCBI Taxonomy" id="363865"/>
    <lineage>
        <taxon>Bacteria</taxon>
        <taxon>Bacillati</taxon>
        <taxon>Actinomycetota</taxon>
        <taxon>Actinomycetes</taxon>
        <taxon>Propionibacteriales</taxon>
        <taxon>Kribbellaceae</taxon>
        <taxon>Kribbella</taxon>
    </lineage>
</organism>
<keyword evidence="4" id="KW-0804">Transcription</keyword>
<comment type="caution">
    <text evidence="6">The sequence shown here is derived from an EMBL/GenBank/DDBJ whole genome shotgun (WGS) entry which is preliminary data.</text>
</comment>
<dbReference type="InterPro" id="IPR000843">
    <property type="entry name" value="HTH_LacI"/>
</dbReference>
<evidence type="ECO:0000313" key="6">
    <source>
        <dbReference type="EMBL" id="GAA3556243.1"/>
    </source>
</evidence>
<protein>
    <submittedName>
        <fullName evidence="6">LacI family DNA-binding transcriptional regulator</fullName>
    </submittedName>
</protein>
<evidence type="ECO:0000259" key="5">
    <source>
        <dbReference type="PROSITE" id="PS50932"/>
    </source>
</evidence>
<evidence type="ECO:0000256" key="3">
    <source>
        <dbReference type="ARBA" id="ARBA00023125"/>
    </source>
</evidence>
<name>A0ABP6WTE3_9ACTN</name>
<dbReference type="PROSITE" id="PS50932">
    <property type="entry name" value="HTH_LACI_2"/>
    <property type="match status" value="1"/>
</dbReference>
<proteinExistence type="predicted"/>
<dbReference type="Pfam" id="PF00356">
    <property type="entry name" value="LacI"/>
    <property type="match status" value="1"/>
</dbReference>
<dbReference type="RefSeq" id="WP_344840444.1">
    <property type="nucleotide sequence ID" value="NZ_BAABAA010000002.1"/>
</dbReference>
<evidence type="ECO:0000256" key="4">
    <source>
        <dbReference type="ARBA" id="ARBA00023163"/>
    </source>
</evidence>
<dbReference type="Gene3D" id="3.40.50.2300">
    <property type="match status" value="3"/>
</dbReference>
<evidence type="ECO:0000256" key="1">
    <source>
        <dbReference type="ARBA" id="ARBA00022491"/>
    </source>
</evidence>
<dbReference type="InterPro" id="IPR010982">
    <property type="entry name" value="Lambda_DNA-bd_dom_sf"/>
</dbReference>